<dbReference type="AlphaFoldDB" id="A0AAU7DZP7"/>
<dbReference type="EMBL" id="CP146203">
    <property type="protein sequence ID" value="XBH22683.1"/>
    <property type="molecule type" value="Genomic_DNA"/>
</dbReference>
<dbReference type="Pfam" id="PF00583">
    <property type="entry name" value="Acetyltransf_1"/>
    <property type="match status" value="1"/>
</dbReference>
<evidence type="ECO:0000259" key="1">
    <source>
        <dbReference type="PROSITE" id="PS51186"/>
    </source>
</evidence>
<dbReference type="SUPFAM" id="SSF55729">
    <property type="entry name" value="Acyl-CoA N-acyltransferases (Nat)"/>
    <property type="match status" value="1"/>
</dbReference>
<organism evidence="2">
    <name type="scientific">Jonesiaceae bacterium BS-20</name>
    <dbReference type="NCBI Taxonomy" id="3120821"/>
    <lineage>
        <taxon>Bacteria</taxon>
        <taxon>Bacillati</taxon>
        <taxon>Actinomycetota</taxon>
        <taxon>Actinomycetes</taxon>
        <taxon>Micrococcales</taxon>
        <taxon>Jonesiaceae</taxon>
    </lineage>
</organism>
<name>A0AAU7DZP7_9MICO</name>
<dbReference type="CDD" id="cd04301">
    <property type="entry name" value="NAT_SF"/>
    <property type="match status" value="1"/>
</dbReference>
<feature type="domain" description="N-acetyltransferase" evidence="1">
    <location>
        <begin position="5"/>
        <end position="145"/>
    </location>
</feature>
<dbReference type="Gene3D" id="3.40.630.30">
    <property type="match status" value="1"/>
</dbReference>
<dbReference type="EC" id="2.3.1.-" evidence="2"/>
<dbReference type="PROSITE" id="PS51186">
    <property type="entry name" value="GNAT"/>
    <property type="match status" value="1"/>
</dbReference>
<dbReference type="InterPro" id="IPR000182">
    <property type="entry name" value="GNAT_dom"/>
</dbReference>
<dbReference type="GO" id="GO:0016747">
    <property type="term" value="F:acyltransferase activity, transferring groups other than amino-acyl groups"/>
    <property type="evidence" value="ECO:0007669"/>
    <property type="project" value="InterPro"/>
</dbReference>
<protein>
    <submittedName>
        <fullName evidence="2">GNAT family N-acetyltransferase</fullName>
        <ecNumber evidence="2">2.3.1.-</ecNumber>
    </submittedName>
</protein>
<proteinExistence type="predicted"/>
<dbReference type="InterPro" id="IPR016181">
    <property type="entry name" value="Acyl_CoA_acyltransferase"/>
</dbReference>
<reference evidence="2" key="1">
    <citation type="submission" date="2024-02" db="EMBL/GenBank/DDBJ databases">
        <title>Tomenella chthoni gen. nov. sp. nov., a member of the family Jonesiaceae isolated from bat guano.</title>
        <authorList>
            <person name="Miller S.L."/>
            <person name="King J."/>
            <person name="Sankaranarayanan K."/>
            <person name="Lawson P.A."/>
        </authorList>
    </citation>
    <scope>NUCLEOTIDE SEQUENCE</scope>
    <source>
        <strain evidence="2">BS-20</strain>
    </source>
</reference>
<keyword evidence="2" id="KW-0012">Acyltransferase</keyword>
<sequence length="145" mass="15639">MPYLVDRSGSAPELIVDLLEKLPQAFTSPELISALAHTAGERTNYVAFDKGFFEPIAVALVANDVSDVSELTLIAVRGDHQSKSVGRRLIARIVEDLVTDQIQTLRVRTAAVAGFDRAHEFLTAVGFVADTSGPFLELDVAKATN</sequence>
<evidence type="ECO:0000313" key="2">
    <source>
        <dbReference type="EMBL" id="XBH22683.1"/>
    </source>
</evidence>
<accession>A0AAU7DZP7</accession>
<gene>
    <name evidence="2" type="ORF">V5R04_05535</name>
</gene>
<keyword evidence="2" id="KW-0808">Transferase</keyword>